<dbReference type="Proteomes" id="UP000015453">
    <property type="component" value="Unassembled WGS sequence"/>
</dbReference>
<evidence type="ECO:0000256" key="1">
    <source>
        <dbReference type="ARBA" id="ARBA00005771"/>
    </source>
</evidence>
<feature type="non-terminal residue" evidence="5">
    <location>
        <position position="222"/>
    </location>
</feature>
<evidence type="ECO:0000256" key="2">
    <source>
        <dbReference type="ARBA" id="ARBA00022679"/>
    </source>
</evidence>
<proteinExistence type="inferred from homology"/>
<dbReference type="GO" id="GO:0008146">
    <property type="term" value="F:sulfotransferase activity"/>
    <property type="evidence" value="ECO:0007669"/>
    <property type="project" value="InterPro"/>
</dbReference>
<evidence type="ECO:0000256" key="3">
    <source>
        <dbReference type="RuleBase" id="RU361155"/>
    </source>
</evidence>
<dbReference type="Pfam" id="PF00685">
    <property type="entry name" value="Sulfotransfer_1"/>
    <property type="match status" value="1"/>
</dbReference>
<feature type="domain" description="Sulfotransferase" evidence="4">
    <location>
        <begin position="8"/>
        <end position="221"/>
    </location>
</feature>
<evidence type="ECO:0000313" key="6">
    <source>
        <dbReference type="Proteomes" id="UP000015453"/>
    </source>
</evidence>
<gene>
    <name evidence="5" type="ORF">M569_12178</name>
</gene>
<reference evidence="5 6" key="1">
    <citation type="journal article" date="2013" name="BMC Genomics">
        <title>The miniature genome of a carnivorous plant Genlisea aurea contains a low number of genes and short non-coding sequences.</title>
        <authorList>
            <person name="Leushkin E.V."/>
            <person name="Sutormin R.A."/>
            <person name="Nabieva E.R."/>
            <person name="Penin A.A."/>
            <person name="Kondrashov A.S."/>
            <person name="Logacheva M.D."/>
        </authorList>
    </citation>
    <scope>NUCLEOTIDE SEQUENCE [LARGE SCALE GENOMIC DNA]</scope>
</reference>
<keyword evidence="2 3" id="KW-0808">Transferase</keyword>
<dbReference type="EMBL" id="AUSU01006025">
    <property type="protein sequence ID" value="EPS62613.1"/>
    <property type="molecule type" value="Genomic_DNA"/>
</dbReference>
<comment type="similarity">
    <text evidence="1 3">Belongs to the sulfotransferase 1 family.</text>
</comment>
<dbReference type="OrthoDB" id="205623at2759"/>
<dbReference type="InterPro" id="IPR027417">
    <property type="entry name" value="P-loop_NTPase"/>
</dbReference>
<keyword evidence="6" id="KW-1185">Reference proteome</keyword>
<evidence type="ECO:0000259" key="4">
    <source>
        <dbReference type="Pfam" id="PF00685"/>
    </source>
</evidence>
<dbReference type="InterPro" id="IPR000863">
    <property type="entry name" value="Sulfotransferase_dom"/>
</dbReference>
<dbReference type="EC" id="2.8.2.-" evidence="3"/>
<sequence>MNHFRPRDSDVFIATYPKCGTTWIKAITFAVFNRDRFPVSEKHTQSYRHPLLLNNPHSLVRSLETSLYADLESLPVLDSPPSPGIFATHLPYSLLPESMKSSDSKIVYVWRDPKDVFVSLFHFTKALKIDAIAPGSLEEAFDLFCDGISPCGSIWDHVLEYWDAANRNRDRILLVRYEDLKLNPVKEIMALAEFLGRPFSPEEEESDVVEKIVELCSFRNLS</sequence>
<accession>S8DIH4</accession>
<dbReference type="PANTHER" id="PTHR11783">
    <property type="entry name" value="SULFOTRANSFERASE SULT"/>
    <property type="match status" value="1"/>
</dbReference>
<dbReference type="SUPFAM" id="SSF52540">
    <property type="entry name" value="P-loop containing nucleoside triphosphate hydrolases"/>
    <property type="match status" value="1"/>
</dbReference>
<organism evidence="5 6">
    <name type="scientific">Genlisea aurea</name>
    <dbReference type="NCBI Taxonomy" id="192259"/>
    <lineage>
        <taxon>Eukaryota</taxon>
        <taxon>Viridiplantae</taxon>
        <taxon>Streptophyta</taxon>
        <taxon>Embryophyta</taxon>
        <taxon>Tracheophyta</taxon>
        <taxon>Spermatophyta</taxon>
        <taxon>Magnoliopsida</taxon>
        <taxon>eudicotyledons</taxon>
        <taxon>Gunneridae</taxon>
        <taxon>Pentapetalae</taxon>
        <taxon>asterids</taxon>
        <taxon>lamiids</taxon>
        <taxon>Lamiales</taxon>
        <taxon>Lentibulariaceae</taxon>
        <taxon>Genlisea</taxon>
    </lineage>
</organism>
<comment type="caution">
    <text evidence="5">The sequence shown here is derived from an EMBL/GenBank/DDBJ whole genome shotgun (WGS) entry which is preliminary data.</text>
</comment>
<evidence type="ECO:0000313" key="5">
    <source>
        <dbReference type="EMBL" id="EPS62613.1"/>
    </source>
</evidence>
<protein>
    <recommendedName>
        <fullName evidence="3">Sulfotransferase</fullName>
        <ecNumber evidence="3">2.8.2.-</ecNumber>
    </recommendedName>
</protein>
<name>S8DIH4_9LAMI</name>
<dbReference type="AlphaFoldDB" id="S8DIH4"/>
<dbReference type="Gene3D" id="3.40.50.300">
    <property type="entry name" value="P-loop containing nucleotide triphosphate hydrolases"/>
    <property type="match status" value="1"/>
</dbReference>